<proteinExistence type="predicted"/>
<dbReference type="AlphaFoldDB" id="A0A423J7J6"/>
<reference evidence="1 2" key="1">
    <citation type="submission" date="2016-10" db="EMBL/GenBank/DDBJ databases">
        <title>Comparative genome analysis of multiple Pseudomonas spp. focuses on biocontrol and plant growth promoting traits.</title>
        <authorList>
            <person name="Tao X.-Y."/>
            <person name="Taylor C.G."/>
        </authorList>
    </citation>
    <scope>NUCLEOTIDE SEQUENCE [LARGE SCALE GENOMIC DNA]</scope>
    <source>
        <strain evidence="1 2">38D4</strain>
    </source>
</reference>
<sequence length="199" mass="22407">MPTENLKAYHVGEGSEGEQVVTFATSSAQARREGGNELDLTFEEVSFCRRAPWADEFAGQPFIPAKAYHDQGWWLYCNNCETQLYEDAEDDEGNPLQIVYAGRHAYCDQDCKDSRYKLIADANAKGEAFKAKVLGERPDLTFGEFKIGYPWIVMSATFKFPGCQYGGSVCDQEDSGDLTWYVAQGDKAAWDFYQREHAA</sequence>
<evidence type="ECO:0000313" key="1">
    <source>
        <dbReference type="EMBL" id="RON33675.1"/>
    </source>
</evidence>
<evidence type="ECO:0000313" key="2">
    <source>
        <dbReference type="Proteomes" id="UP000286351"/>
    </source>
</evidence>
<accession>A0A423J7J6</accession>
<gene>
    <name evidence="1" type="ORF">BK664_24560</name>
</gene>
<organism evidence="1 2">
    <name type="scientific">Pseudomonas brassicacearum</name>
    <dbReference type="NCBI Taxonomy" id="930166"/>
    <lineage>
        <taxon>Bacteria</taxon>
        <taxon>Pseudomonadati</taxon>
        <taxon>Pseudomonadota</taxon>
        <taxon>Gammaproteobacteria</taxon>
        <taxon>Pseudomonadales</taxon>
        <taxon>Pseudomonadaceae</taxon>
        <taxon>Pseudomonas</taxon>
    </lineage>
</organism>
<name>A0A423J7J6_9PSED</name>
<dbReference type="EMBL" id="MOBO01000026">
    <property type="protein sequence ID" value="RON33675.1"/>
    <property type="molecule type" value="Genomic_DNA"/>
</dbReference>
<protein>
    <submittedName>
        <fullName evidence="1">Uncharacterized protein</fullName>
    </submittedName>
</protein>
<comment type="caution">
    <text evidence="1">The sequence shown here is derived from an EMBL/GenBank/DDBJ whole genome shotgun (WGS) entry which is preliminary data.</text>
</comment>
<dbReference type="Proteomes" id="UP000286351">
    <property type="component" value="Unassembled WGS sequence"/>
</dbReference>
<dbReference type="RefSeq" id="WP_123368036.1">
    <property type="nucleotide sequence ID" value="NZ_MOBO01000026.1"/>
</dbReference>